<reference evidence="5 6" key="1">
    <citation type="submission" date="2024-01" db="EMBL/GenBank/DDBJ databases">
        <title>Hyphobacterium bacterium isolated from marine sediment.</title>
        <authorList>
            <person name="Zhao S."/>
        </authorList>
    </citation>
    <scope>NUCLEOTIDE SEQUENCE [LARGE SCALE GENOMIC DNA]</scope>
    <source>
        <strain evidence="5 6">Y60-23</strain>
    </source>
</reference>
<sequence length="225" mass="24457">MTRLHDIVPGHDRLAPRASLTRHRHVRAYAAVVLEGGYTETGDGGRIRAAAGDIIVHGVFDAHADRVGKTGARTCNLPLAGSQAAGVFRAADPDDFIRIAHEGPSAATGWLARHALPRARDREDWPDLLLAAMDAEPDLRFDRWAEATGLRPETVSRGFASVYGITPARLRLERRAKAAWRAIVSTRDPLSAIALDTGFADQPHMSRAVREVTGHTPGAWRKAMV</sequence>
<keyword evidence="6" id="KW-1185">Reference proteome</keyword>
<organism evidence="5 6">
    <name type="scientific">Hyphobacterium marinum</name>
    <dbReference type="NCBI Taxonomy" id="3116574"/>
    <lineage>
        <taxon>Bacteria</taxon>
        <taxon>Pseudomonadati</taxon>
        <taxon>Pseudomonadota</taxon>
        <taxon>Alphaproteobacteria</taxon>
        <taxon>Maricaulales</taxon>
        <taxon>Maricaulaceae</taxon>
        <taxon>Hyphobacterium</taxon>
    </lineage>
</organism>
<dbReference type="InterPro" id="IPR050204">
    <property type="entry name" value="AraC_XylS_family_regulators"/>
</dbReference>
<dbReference type="PANTHER" id="PTHR46796">
    <property type="entry name" value="HTH-TYPE TRANSCRIPTIONAL ACTIVATOR RHAS-RELATED"/>
    <property type="match status" value="1"/>
</dbReference>
<dbReference type="Gene3D" id="1.10.10.60">
    <property type="entry name" value="Homeodomain-like"/>
    <property type="match status" value="1"/>
</dbReference>
<dbReference type="InterPro" id="IPR011051">
    <property type="entry name" value="RmlC_Cupin_sf"/>
</dbReference>
<evidence type="ECO:0000313" key="5">
    <source>
        <dbReference type="EMBL" id="MEE2565141.1"/>
    </source>
</evidence>
<keyword evidence="1" id="KW-0805">Transcription regulation</keyword>
<keyword evidence="2" id="KW-0238">DNA-binding</keyword>
<evidence type="ECO:0000256" key="3">
    <source>
        <dbReference type="ARBA" id="ARBA00023163"/>
    </source>
</evidence>
<dbReference type="InterPro" id="IPR009057">
    <property type="entry name" value="Homeodomain-like_sf"/>
</dbReference>
<proteinExistence type="predicted"/>
<dbReference type="SUPFAM" id="SSF46689">
    <property type="entry name" value="Homeodomain-like"/>
    <property type="match status" value="1"/>
</dbReference>
<comment type="caution">
    <text evidence="5">The sequence shown here is derived from an EMBL/GenBank/DDBJ whole genome shotgun (WGS) entry which is preliminary data.</text>
</comment>
<dbReference type="EMBL" id="JAZDRO010000001">
    <property type="protein sequence ID" value="MEE2565141.1"/>
    <property type="molecule type" value="Genomic_DNA"/>
</dbReference>
<evidence type="ECO:0000313" key="6">
    <source>
        <dbReference type="Proteomes" id="UP001310692"/>
    </source>
</evidence>
<gene>
    <name evidence="5" type="ORF">V0U35_00480</name>
</gene>
<dbReference type="SMART" id="SM00342">
    <property type="entry name" value="HTH_ARAC"/>
    <property type="match status" value="1"/>
</dbReference>
<feature type="domain" description="HTH araC/xylS-type" evidence="4">
    <location>
        <begin position="123"/>
        <end position="223"/>
    </location>
</feature>
<dbReference type="InterPro" id="IPR018060">
    <property type="entry name" value="HTH_AraC"/>
</dbReference>
<keyword evidence="3" id="KW-0804">Transcription</keyword>
<dbReference type="RefSeq" id="WP_330194681.1">
    <property type="nucleotide sequence ID" value="NZ_JAZDRO010000001.1"/>
</dbReference>
<dbReference type="SUPFAM" id="SSF51182">
    <property type="entry name" value="RmlC-like cupins"/>
    <property type="match status" value="1"/>
</dbReference>
<accession>A0ABU7LUH8</accession>
<evidence type="ECO:0000259" key="4">
    <source>
        <dbReference type="PROSITE" id="PS01124"/>
    </source>
</evidence>
<name>A0ABU7LUH8_9PROT</name>
<protein>
    <submittedName>
        <fullName evidence="5">AraC family transcriptional regulator</fullName>
    </submittedName>
</protein>
<dbReference type="Proteomes" id="UP001310692">
    <property type="component" value="Unassembled WGS sequence"/>
</dbReference>
<dbReference type="Pfam" id="PF12833">
    <property type="entry name" value="HTH_18"/>
    <property type="match status" value="1"/>
</dbReference>
<dbReference type="PROSITE" id="PS01124">
    <property type="entry name" value="HTH_ARAC_FAMILY_2"/>
    <property type="match status" value="1"/>
</dbReference>
<evidence type="ECO:0000256" key="1">
    <source>
        <dbReference type="ARBA" id="ARBA00023015"/>
    </source>
</evidence>
<evidence type="ECO:0000256" key="2">
    <source>
        <dbReference type="ARBA" id="ARBA00023125"/>
    </source>
</evidence>